<dbReference type="GO" id="GO:0016020">
    <property type="term" value="C:membrane"/>
    <property type="evidence" value="ECO:0007669"/>
    <property type="project" value="UniProtKB-SubCell"/>
</dbReference>
<feature type="transmembrane region" description="Helical" evidence="5">
    <location>
        <begin position="277"/>
        <end position="305"/>
    </location>
</feature>
<feature type="transmembrane region" description="Helical" evidence="5">
    <location>
        <begin position="154"/>
        <end position="172"/>
    </location>
</feature>
<dbReference type="RefSeq" id="WP_111297098.1">
    <property type="nucleotide sequence ID" value="NZ_QKZV01000011.1"/>
</dbReference>
<protein>
    <submittedName>
        <fullName evidence="6">Mn2+/Fe2+ NRAMP family transporter</fullName>
    </submittedName>
</protein>
<feature type="transmembrane region" description="Helical" evidence="5">
    <location>
        <begin position="20"/>
        <end position="37"/>
    </location>
</feature>
<keyword evidence="3 5" id="KW-1133">Transmembrane helix</keyword>
<keyword evidence="4 5" id="KW-0472">Membrane</keyword>
<sequence length="400" mass="42626">MKRFNNKVLAYKPSNTRSAIIGAAFLMATSAIGPGFLTQTTVFTNKLGAAFAFVIVVTILIDIAVQLNIWRMISMSNLRAQDLANKVLPGLGYVLAGMIVFGAVAFNTGNVAGAGLGVQVCTGLPTPIGAAVSALVAIIIFWQKDAGHAMDVFTKYMGLLMIVLTCYVAWIAHPPMISVVQQIFWPHTTSTMAIVTIVGGTVGGYISFAGAHRLLEAGIVGASQLNKVNKGAISGIVLTGIMRFVLFLAALGVVMQGKNLDAANPAAAVFKLSAGQLGYFFFGMVMWAAAVTSIIGASFTAISFIKTFHPAIEAQQKIWVTGFILLSTGIFEWIGQPVNVLVWAGTVNGFILPLALFIILIAALQHRLTPNYKHALWLQVAGWVVVVALLWLAMETIKKI</sequence>
<evidence type="ECO:0000256" key="3">
    <source>
        <dbReference type="ARBA" id="ARBA00022989"/>
    </source>
</evidence>
<feature type="transmembrane region" description="Helical" evidence="5">
    <location>
        <begin position="91"/>
        <end position="112"/>
    </location>
</feature>
<dbReference type="Pfam" id="PF01566">
    <property type="entry name" value="Nramp"/>
    <property type="match status" value="1"/>
</dbReference>
<feature type="transmembrane region" description="Helical" evidence="5">
    <location>
        <begin position="376"/>
        <end position="394"/>
    </location>
</feature>
<dbReference type="AlphaFoldDB" id="A0A2W7RZH2"/>
<proteinExistence type="predicted"/>
<evidence type="ECO:0000256" key="1">
    <source>
        <dbReference type="ARBA" id="ARBA00004141"/>
    </source>
</evidence>
<feature type="transmembrane region" description="Helical" evidence="5">
    <location>
        <begin position="192"/>
        <end position="211"/>
    </location>
</feature>
<reference evidence="6 7" key="1">
    <citation type="submission" date="2018-06" db="EMBL/GenBank/DDBJ databases">
        <title>Genomic Encyclopedia of Archaeal and Bacterial Type Strains, Phase II (KMG-II): from individual species to whole genera.</title>
        <authorList>
            <person name="Goeker M."/>
        </authorList>
    </citation>
    <scope>NUCLEOTIDE SEQUENCE [LARGE SCALE GENOMIC DNA]</scope>
    <source>
        <strain evidence="6 7">DSM 23241</strain>
    </source>
</reference>
<feature type="transmembrane region" description="Helical" evidence="5">
    <location>
        <begin position="232"/>
        <end position="257"/>
    </location>
</feature>
<comment type="caution">
    <text evidence="6">The sequence shown here is derived from an EMBL/GenBank/DDBJ whole genome shotgun (WGS) entry which is preliminary data.</text>
</comment>
<evidence type="ECO:0000313" key="6">
    <source>
        <dbReference type="EMBL" id="PZX60039.1"/>
    </source>
</evidence>
<accession>A0A2W7RZH2</accession>
<organism evidence="6 7">
    <name type="scientific">Hydrotalea sandarakina</name>
    <dbReference type="NCBI Taxonomy" id="1004304"/>
    <lineage>
        <taxon>Bacteria</taxon>
        <taxon>Pseudomonadati</taxon>
        <taxon>Bacteroidota</taxon>
        <taxon>Chitinophagia</taxon>
        <taxon>Chitinophagales</taxon>
        <taxon>Chitinophagaceae</taxon>
        <taxon>Hydrotalea</taxon>
    </lineage>
</organism>
<name>A0A2W7RZH2_9BACT</name>
<gene>
    <name evidence="6" type="ORF">LX80_02605</name>
</gene>
<evidence type="ECO:0000256" key="5">
    <source>
        <dbReference type="SAM" id="Phobius"/>
    </source>
</evidence>
<feature type="transmembrane region" description="Helical" evidence="5">
    <location>
        <begin position="340"/>
        <end position="364"/>
    </location>
</feature>
<keyword evidence="2 5" id="KW-0812">Transmembrane</keyword>
<evidence type="ECO:0000256" key="4">
    <source>
        <dbReference type="ARBA" id="ARBA00023136"/>
    </source>
</evidence>
<dbReference type="EMBL" id="QKZV01000011">
    <property type="protein sequence ID" value="PZX60039.1"/>
    <property type="molecule type" value="Genomic_DNA"/>
</dbReference>
<feature type="transmembrane region" description="Helical" evidence="5">
    <location>
        <begin position="317"/>
        <end position="334"/>
    </location>
</feature>
<keyword evidence="7" id="KW-1185">Reference proteome</keyword>
<dbReference type="InterPro" id="IPR001046">
    <property type="entry name" value="NRAMP_fam"/>
</dbReference>
<evidence type="ECO:0000256" key="2">
    <source>
        <dbReference type="ARBA" id="ARBA00022692"/>
    </source>
</evidence>
<evidence type="ECO:0000313" key="7">
    <source>
        <dbReference type="Proteomes" id="UP000249720"/>
    </source>
</evidence>
<comment type="subcellular location">
    <subcellularLocation>
        <location evidence="1">Membrane</location>
        <topology evidence="1">Multi-pass membrane protein</topology>
    </subcellularLocation>
</comment>
<dbReference type="OrthoDB" id="141480at2"/>
<feature type="transmembrane region" description="Helical" evidence="5">
    <location>
        <begin position="124"/>
        <end position="142"/>
    </location>
</feature>
<dbReference type="Proteomes" id="UP000249720">
    <property type="component" value="Unassembled WGS sequence"/>
</dbReference>
<dbReference type="GO" id="GO:0046873">
    <property type="term" value="F:metal ion transmembrane transporter activity"/>
    <property type="evidence" value="ECO:0007669"/>
    <property type="project" value="InterPro"/>
</dbReference>
<feature type="transmembrane region" description="Helical" evidence="5">
    <location>
        <begin position="49"/>
        <end position="70"/>
    </location>
</feature>